<dbReference type="Proteomes" id="UP001218188">
    <property type="component" value="Unassembled WGS sequence"/>
</dbReference>
<gene>
    <name evidence="2" type="ORF">C8F04DRAFT_1315148</name>
</gene>
<protein>
    <submittedName>
        <fullName evidence="2">Uncharacterized protein</fullName>
    </submittedName>
</protein>
<evidence type="ECO:0000313" key="3">
    <source>
        <dbReference type="Proteomes" id="UP001218188"/>
    </source>
</evidence>
<feature type="region of interest" description="Disordered" evidence="1">
    <location>
        <begin position="1"/>
        <end position="21"/>
    </location>
</feature>
<keyword evidence="3" id="KW-1185">Reference proteome</keyword>
<evidence type="ECO:0000313" key="2">
    <source>
        <dbReference type="EMBL" id="KAJ7040028.1"/>
    </source>
</evidence>
<dbReference type="EMBL" id="JARJCM010000024">
    <property type="protein sequence ID" value="KAJ7040028.1"/>
    <property type="molecule type" value="Genomic_DNA"/>
</dbReference>
<accession>A0AAD6X5R4</accession>
<evidence type="ECO:0000256" key="1">
    <source>
        <dbReference type="SAM" id="MobiDB-lite"/>
    </source>
</evidence>
<sequence length="413" mass="45089">LGPRILQAQGQGGHPPCLPLSLTRHPAPRSTFIESMRLCTGHGMLAVGVGDGREGNRARSACGTWTNWGGRGAMKGEGDEDGDRDEDVDARVRRSCPMSAREGRAMLHRRGASARTLKNSKTALLFRHLAYLPRIGLVLHTSPSNREETRYTAHGTRGCVEVTVQVDGVTGVDAGMRRRAAEEKEQEGPRMWRLCQLRLEVDIEQPKPEPEFARGSGVICGMVRHLKSLGGQGHDLPPSLECILDRRHLAQIGHGGARWVDHNTGWLPVWVGSQEEVGEMVHMSGAEWMSCGDGQAAGGDDMGDSLAASRGGIAVGLELLPSSCSLCRIRDVVTQMQATIGWSGRDFSWRCRFLRLAPSPSVASVHLLSLSTVTLPVLTHTPIHPAPRTNFIVLHLHLRRWLSRTVGECVPRN</sequence>
<name>A0AAD6X5R4_9AGAR</name>
<dbReference type="AlphaFoldDB" id="A0AAD6X5R4"/>
<proteinExistence type="predicted"/>
<comment type="caution">
    <text evidence="2">The sequence shown here is derived from an EMBL/GenBank/DDBJ whole genome shotgun (WGS) entry which is preliminary data.</text>
</comment>
<feature type="non-terminal residue" evidence="2">
    <location>
        <position position="1"/>
    </location>
</feature>
<organism evidence="2 3">
    <name type="scientific">Mycena alexandri</name>
    <dbReference type="NCBI Taxonomy" id="1745969"/>
    <lineage>
        <taxon>Eukaryota</taxon>
        <taxon>Fungi</taxon>
        <taxon>Dikarya</taxon>
        <taxon>Basidiomycota</taxon>
        <taxon>Agaricomycotina</taxon>
        <taxon>Agaricomycetes</taxon>
        <taxon>Agaricomycetidae</taxon>
        <taxon>Agaricales</taxon>
        <taxon>Marasmiineae</taxon>
        <taxon>Mycenaceae</taxon>
        <taxon>Mycena</taxon>
    </lineage>
</organism>
<reference evidence="2" key="1">
    <citation type="submission" date="2023-03" db="EMBL/GenBank/DDBJ databases">
        <title>Massive genome expansion in bonnet fungi (Mycena s.s.) driven by repeated elements and novel gene families across ecological guilds.</title>
        <authorList>
            <consortium name="Lawrence Berkeley National Laboratory"/>
            <person name="Harder C.B."/>
            <person name="Miyauchi S."/>
            <person name="Viragh M."/>
            <person name="Kuo A."/>
            <person name="Thoen E."/>
            <person name="Andreopoulos B."/>
            <person name="Lu D."/>
            <person name="Skrede I."/>
            <person name="Drula E."/>
            <person name="Henrissat B."/>
            <person name="Morin E."/>
            <person name="Kohler A."/>
            <person name="Barry K."/>
            <person name="LaButti K."/>
            <person name="Morin E."/>
            <person name="Salamov A."/>
            <person name="Lipzen A."/>
            <person name="Mereny Z."/>
            <person name="Hegedus B."/>
            <person name="Baldrian P."/>
            <person name="Stursova M."/>
            <person name="Weitz H."/>
            <person name="Taylor A."/>
            <person name="Grigoriev I.V."/>
            <person name="Nagy L.G."/>
            <person name="Martin F."/>
            <person name="Kauserud H."/>
        </authorList>
    </citation>
    <scope>NUCLEOTIDE SEQUENCE</scope>
    <source>
        <strain evidence="2">CBHHK200</strain>
    </source>
</reference>